<organism evidence="1 2">
    <name type="scientific">Escherichia coli</name>
    <dbReference type="NCBI Taxonomy" id="562"/>
    <lineage>
        <taxon>Bacteria</taxon>
        <taxon>Pseudomonadati</taxon>
        <taxon>Pseudomonadota</taxon>
        <taxon>Gammaproteobacteria</taxon>
        <taxon>Enterobacterales</taxon>
        <taxon>Enterobacteriaceae</taxon>
        <taxon>Escherichia</taxon>
    </lineage>
</organism>
<dbReference type="Proteomes" id="UP000236598">
    <property type="component" value="Unassembled WGS sequence"/>
</dbReference>
<dbReference type="EMBL" id="PPHQ01000039">
    <property type="protein sequence ID" value="PNY64958.1"/>
    <property type="molecule type" value="Genomic_DNA"/>
</dbReference>
<evidence type="ECO:0008006" key="3">
    <source>
        <dbReference type="Google" id="ProtNLM"/>
    </source>
</evidence>
<name>A0A2K3TKY8_ECOLX</name>
<protein>
    <recommendedName>
        <fullName evidence="3">Two-component-system connector protein AriR</fullName>
    </recommendedName>
</protein>
<accession>A0A2K3TKY8</accession>
<dbReference type="GO" id="GO:0071468">
    <property type="term" value="P:cellular response to acidic pH"/>
    <property type="evidence" value="ECO:0007669"/>
    <property type="project" value="InterPro"/>
</dbReference>
<gene>
    <name evidence="1" type="ORF">C2M16_26125</name>
</gene>
<proteinExistence type="predicted"/>
<evidence type="ECO:0000313" key="2">
    <source>
        <dbReference type="Proteomes" id="UP000236598"/>
    </source>
</evidence>
<dbReference type="RefSeq" id="WP_050486594.1">
    <property type="nucleotide sequence ID" value="NZ_CAXUAK010000001.1"/>
</dbReference>
<dbReference type="AlphaFoldDB" id="A0A2K3TKY8"/>
<evidence type="ECO:0000313" key="1">
    <source>
        <dbReference type="EMBL" id="PNY64958.1"/>
    </source>
</evidence>
<dbReference type="Gene3D" id="1.20.5.5260">
    <property type="match status" value="1"/>
</dbReference>
<comment type="caution">
    <text evidence="1">The sequence shown here is derived from an EMBL/GenBank/DDBJ whole genome shotgun (WGS) entry which is preliminary data.</text>
</comment>
<dbReference type="InterPro" id="IPR024753">
    <property type="entry name" value="AriR"/>
</dbReference>
<reference evidence="1 2" key="1">
    <citation type="submission" date="2018-01" db="EMBL/GenBank/DDBJ databases">
        <title>Draft Genomic Sequencing Of Potential Extraintestinal Pathogenic Escherichia coli B8S18 Isolated From Retail Chicken Skin.</title>
        <authorList>
            <person name="Xu A."/>
            <person name="Tilman S."/>
            <person name="Wisser-Parker K."/>
            <person name="Sheen S."/>
            <person name="Sommers C."/>
        </authorList>
    </citation>
    <scope>NUCLEOTIDE SEQUENCE [LARGE SCALE GENOMIC DNA]</scope>
    <source>
        <strain evidence="1 2">B8S18Com</strain>
    </source>
</reference>
<sequence length="86" mass="10009">MSMQSQGMNFEMNLYAYLNKYDSRLSEEKLAIDKAVRDLYLYNEHVDNKSIILKLLSFLSSADDIVEKDIIRNALEVVLIFTLDDI</sequence>
<dbReference type="Pfam" id="PF10798">
    <property type="entry name" value="YmgB"/>
    <property type="match status" value="1"/>
</dbReference>